<reference evidence="1" key="1">
    <citation type="submission" date="2020-02" db="EMBL/GenBank/DDBJ databases">
        <authorList>
            <person name="Meier V. D."/>
        </authorList>
    </citation>
    <scope>NUCLEOTIDE SEQUENCE</scope>
    <source>
        <strain evidence="1">AVDCRST_MAG94</strain>
    </source>
</reference>
<dbReference type="AlphaFoldDB" id="A0A6J4LQB4"/>
<dbReference type="PANTHER" id="PTHR39638">
    <property type="entry name" value="YCF35"/>
    <property type="match status" value="1"/>
</dbReference>
<dbReference type="Pfam" id="PF06868">
    <property type="entry name" value="DUF1257"/>
    <property type="match status" value="1"/>
</dbReference>
<evidence type="ECO:0008006" key="2">
    <source>
        <dbReference type="Google" id="ProtNLM"/>
    </source>
</evidence>
<evidence type="ECO:0000313" key="1">
    <source>
        <dbReference type="EMBL" id="CAA9335139.1"/>
    </source>
</evidence>
<dbReference type="EMBL" id="CADCTY010000724">
    <property type="protein sequence ID" value="CAA9335139.1"/>
    <property type="molecule type" value="Genomic_DNA"/>
</dbReference>
<accession>A0A6J4LQB4</accession>
<name>A0A6J4LQB4_9CYAN</name>
<organism evidence="1">
    <name type="scientific">uncultured Leptolyngbya sp</name>
    <dbReference type="NCBI Taxonomy" id="332963"/>
    <lineage>
        <taxon>Bacteria</taxon>
        <taxon>Bacillati</taxon>
        <taxon>Cyanobacteriota</taxon>
        <taxon>Cyanophyceae</taxon>
        <taxon>Leptolyngbyales</taxon>
        <taxon>Leptolyngbyaceae</taxon>
        <taxon>Leptolyngbya group</taxon>
        <taxon>Leptolyngbya</taxon>
        <taxon>environmental samples</taxon>
    </lineage>
</organism>
<sequence length="135" mass="15134">MSHFTAIKTQIKDAAALVKALADVGFKQVEVHETAQHLYGFQGDVRAQTAEIIIRRKYVGNASNDIGFQQQADGTFEAIVSEYDRRKYSQPWLNQVTQRYGYHALMANAPAQGFTVEEEDVLADGTIRVVVGRWT</sequence>
<protein>
    <recommendedName>
        <fullName evidence="2">DUF1257 domain-containing protein</fullName>
    </recommendedName>
</protein>
<dbReference type="PANTHER" id="PTHR39638:SF2">
    <property type="entry name" value="YCF35"/>
    <property type="match status" value="1"/>
</dbReference>
<gene>
    <name evidence="1" type="ORF">AVDCRST_MAG94-2072</name>
</gene>
<dbReference type="InterPro" id="IPR009666">
    <property type="entry name" value="Uncharacterised_Ycf35"/>
</dbReference>
<proteinExistence type="predicted"/>